<dbReference type="Pfam" id="PF08327">
    <property type="entry name" value="AHSA1"/>
    <property type="match status" value="1"/>
</dbReference>
<evidence type="ECO:0000313" key="5">
    <source>
        <dbReference type="Proteomes" id="UP001304125"/>
    </source>
</evidence>
<dbReference type="EMBL" id="CP134880">
    <property type="protein sequence ID" value="WNM28787.1"/>
    <property type="molecule type" value="Genomic_DNA"/>
</dbReference>
<evidence type="ECO:0000313" key="3">
    <source>
        <dbReference type="EMBL" id="WNM25891.1"/>
    </source>
</evidence>
<accession>A0AA96JBM8</accession>
<dbReference type="Proteomes" id="UP001304125">
    <property type="component" value="Chromosome"/>
</dbReference>
<protein>
    <submittedName>
        <fullName evidence="3">SRPBCC domain-containing protein</fullName>
    </submittedName>
</protein>
<dbReference type="AlphaFoldDB" id="A0AA96JBM8"/>
<dbReference type="RefSeq" id="WP_313501533.1">
    <property type="nucleotide sequence ID" value="NZ_CP134879.1"/>
</dbReference>
<accession>A0AA96FFI7</accession>
<name>A0AA96JBM8_9MICO</name>
<reference evidence="3 5" key="1">
    <citation type="submission" date="2023-09" db="EMBL/GenBank/DDBJ databases">
        <title>Demequina sp. a novel bacteria isolated from Capsicum annuum.</title>
        <authorList>
            <person name="Humaira Z."/>
            <person name="Lee J."/>
            <person name="Cho D."/>
        </authorList>
    </citation>
    <scope>NUCLEOTIDE SEQUENCE [LARGE SCALE GENOMIC DNA]</scope>
    <source>
        <strain evidence="3 5">OYTSA14</strain>
        <strain evidence="4">PMTSA13</strain>
    </source>
</reference>
<comment type="similarity">
    <text evidence="1">Belongs to the AHA1 family.</text>
</comment>
<keyword evidence="5" id="KW-1185">Reference proteome</keyword>
<proteinExistence type="inferred from homology"/>
<feature type="domain" description="Activator of Hsp90 ATPase homologue 1/2-like C-terminal" evidence="2">
    <location>
        <begin position="39"/>
        <end position="146"/>
    </location>
</feature>
<evidence type="ECO:0000259" key="2">
    <source>
        <dbReference type="Pfam" id="PF08327"/>
    </source>
</evidence>
<dbReference type="EMBL" id="CP134879">
    <property type="protein sequence ID" value="WNM25891.1"/>
    <property type="molecule type" value="Genomic_DNA"/>
</dbReference>
<dbReference type="InterPro" id="IPR013538">
    <property type="entry name" value="ASHA1/2-like_C"/>
</dbReference>
<gene>
    <name evidence="3" type="ORF">RN606_06990</name>
    <name evidence="4" type="ORF">RN607_07200</name>
</gene>
<dbReference type="KEGG" id="dcp:RN607_07200"/>
<dbReference type="InterPro" id="IPR023393">
    <property type="entry name" value="START-like_dom_sf"/>
</dbReference>
<organism evidence="3 5">
    <name type="scientific">Demequina capsici</name>
    <dbReference type="NCBI Taxonomy" id="3075620"/>
    <lineage>
        <taxon>Bacteria</taxon>
        <taxon>Bacillati</taxon>
        <taxon>Actinomycetota</taxon>
        <taxon>Actinomycetes</taxon>
        <taxon>Micrococcales</taxon>
        <taxon>Demequinaceae</taxon>
        <taxon>Demequina</taxon>
    </lineage>
</organism>
<dbReference type="SUPFAM" id="SSF55961">
    <property type="entry name" value="Bet v1-like"/>
    <property type="match status" value="1"/>
</dbReference>
<evidence type="ECO:0000313" key="4">
    <source>
        <dbReference type="EMBL" id="WNM28787.1"/>
    </source>
</evidence>
<dbReference type="Gene3D" id="3.30.530.20">
    <property type="match status" value="1"/>
</dbReference>
<evidence type="ECO:0000256" key="1">
    <source>
        <dbReference type="ARBA" id="ARBA00006817"/>
    </source>
</evidence>
<sequence>MTEHAPDDALVAAIHEPIETLLEAEEGRWTLVMRRQFPHTPERLWAMLTEPERLALWSPIVPNRSLATVGPATSRENPGDAPVDTEVLSVDAPRELVHRWRDDVLRWTITPDRGGAIVELRQSFADRALSPDYAAGWQVCLGRLAAEDGTPRERPTGRRALAYGWQDLRDGYRSQLAD</sequence>
<dbReference type="Proteomes" id="UP001303408">
    <property type="component" value="Chromosome"/>
</dbReference>